<reference evidence="3" key="2">
    <citation type="submission" date="2022-01" db="EMBL/GenBank/DDBJ databases">
        <authorList>
            <person name="Yamashiro T."/>
            <person name="Shiraishi A."/>
            <person name="Satake H."/>
            <person name="Nakayama K."/>
        </authorList>
    </citation>
    <scope>NUCLEOTIDE SEQUENCE</scope>
</reference>
<name>A0ABQ5H8P4_9ASTR</name>
<protein>
    <submittedName>
        <fullName evidence="3">Uncharacterized protein</fullName>
    </submittedName>
</protein>
<dbReference type="EMBL" id="BQNB010019336">
    <property type="protein sequence ID" value="GJT84204.1"/>
    <property type="molecule type" value="Genomic_DNA"/>
</dbReference>
<comment type="caution">
    <text evidence="3">The sequence shown here is derived from an EMBL/GenBank/DDBJ whole genome shotgun (WGS) entry which is preliminary data.</text>
</comment>
<keyword evidence="2" id="KW-0732">Signal</keyword>
<evidence type="ECO:0000256" key="2">
    <source>
        <dbReference type="SAM" id="SignalP"/>
    </source>
</evidence>
<evidence type="ECO:0000256" key="1">
    <source>
        <dbReference type="SAM" id="MobiDB-lite"/>
    </source>
</evidence>
<evidence type="ECO:0000313" key="4">
    <source>
        <dbReference type="Proteomes" id="UP001151760"/>
    </source>
</evidence>
<proteinExistence type="predicted"/>
<organism evidence="3 4">
    <name type="scientific">Tanacetum coccineum</name>
    <dbReference type="NCBI Taxonomy" id="301880"/>
    <lineage>
        <taxon>Eukaryota</taxon>
        <taxon>Viridiplantae</taxon>
        <taxon>Streptophyta</taxon>
        <taxon>Embryophyta</taxon>
        <taxon>Tracheophyta</taxon>
        <taxon>Spermatophyta</taxon>
        <taxon>Magnoliopsida</taxon>
        <taxon>eudicotyledons</taxon>
        <taxon>Gunneridae</taxon>
        <taxon>Pentapetalae</taxon>
        <taxon>asterids</taxon>
        <taxon>campanulids</taxon>
        <taxon>Asterales</taxon>
        <taxon>Asteraceae</taxon>
        <taxon>Asteroideae</taxon>
        <taxon>Anthemideae</taxon>
        <taxon>Anthemidinae</taxon>
        <taxon>Tanacetum</taxon>
    </lineage>
</organism>
<gene>
    <name evidence="3" type="ORF">Tco_1058546</name>
</gene>
<evidence type="ECO:0000313" key="3">
    <source>
        <dbReference type="EMBL" id="GJT84204.1"/>
    </source>
</evidence>
<feature type="signal peptide" evidence="2">
    <location>
        <begin position="1"/>
        <end position="26"/>
    </location>
</feature>
<feature type="region of interest" description="Disordered" evidence="1">
    <location>
        <begin position="302"/>
        <end position="322"/>
    </location>
</feature>
<keyword evidence="4" id="KW-1185">Reference proteome</keyword>
<dbReference type="Proteomes" id="UP001151760">
    <property type="component" value="Unassembled WGS sequence"/>
</dbReference>
<accession>A0ABQ5H8P4</accession>
<feature type="region of interest" description="Disordered" evidence="1">
    <location>
        <begin position="120"/>
        <end position="159"/>
    </location>
</feature>
<feature type="chain" id="PRO_5046614946" evidence="2">
    <location>
        <begin position="27"/>
        <end position="349"/>
    </location>
</feature>
<feature type="compositionally biased region" description="Polar residues" evidence="1">
    <location>
        <begin position="120"/>
        <end position="148"/>
    </location>
</feature>
<sequence length="349" mass="39221">MANTRRILWIGRIDLVSFMVFSEVQAQIRHIFLDGYGVLDAIISFIHILHLSSECTCPSLTKPSEKLVAVTLKNKDKKVRFADPVTSLRNTQKQVASHKTQDSNQPLFYFTRVICSNGASGSKPTGNTKNNKISQPSSSNKTNKVAEQSRSVKSRKNKKNHVVKTECNAYVMQSMLNEISKSVCVICNEFLFDANHGKCVLDYVHDVNVLSKSKPAKRKNKKQIWKPTGKVYTEIGHKWKPIGRTFTIVRNKCPLTRFTFTKVVPLKETNIKSVLTPNQGIKVYSRRPKAIKSVGSSSKSKIIESRISNQSKPTQSRESTISNVPSSSLINCRLFKLFCGIWTLDAPSI</sequence>
<feature type="compositionally biased region" description="Polar residues" evidence="1">
    <location>
        <begin position="309"/>
        <end position="322"/>
    </location>
</feature>
<reference evidence="3" key="1">
    <citation type="journal article" date="2022" name="Int. J. Mol. Sci.">
        <title>Draft Genome of Tanacetum Coccineum: Genomic Comparison of Closely Related Tanacetum-Family Plants.</title>
        <authorList>
            <person name="Yamashiro T."/>
            <person name="Shiraishi A."/>
            <person name="Nakayama K."/>
            <person name="Satake H."/>
        </authorList>
    </citation>
    <scope>NUCLEOTIDE SEQUENCE</scope>
</reference>